<sequence length="178" mass="18690">MGLLGGIIGGIGSAVSGIVSGNATRKAAKRNERILNKAQERSQNWYDKEYNADFLQRSDAQSAVNQARKILDERYRNAQGAAAVAGATDESVALQKQAANQALADITGSIAERADQYKEQVRANYENQQNAIDQARMGVNNQKAQATAQAAGGLAQAAQSLGGVVSDDILKGASIGIV</sequence>
<organism evidence="2">
    <name type="scientific">Podoviridae sp. ctrTt13</name>
    <dbReference type="NCBI Taxonomy" id="2825279"/>
    <lineage>
        <taxon>Viruses</taxon>
        <taxon>Duplodnaviria</taxon>
        <taxon>Heunggongvirae</taxon>
        <taxon>Uroviricota</taxon>
        <taxon>Caudoviricetes</taxon>
    </lineage>
</organism>
<evidence type="ECO:0000256" key="1">
    <source>
        <dbReference type="SAM" id="Coils"/>
    </source>
</evidence>
<dbReference type="EMBL" id="BK015247">
    <property type="protein sequence ID" value="DAD97750.1"/>
    <property type="molecule type" value="Genomic_DNA"/>
</dbReference>
<protein>
    <submittedName>
        <fullName evidence="2">Uncharacterized protein</fullName>
    </submittedName>
</protein>
<accession>A0A8S5NSP0</accession>
<proteinExistence type="predicted"/>
<reference evidence="2" key="1">
    <citation type="journal article" date="2021" name="Proc. Natl. Acad. Sci. U.S.A.">
        <title>A Catalog of Tens of Thousands of Viruses from Human Metagenomes Reveals Hidden Associations with Chronic Diseases.</title>
        <authorList>
            <person name="Tisza M.J."/>
            <person name="Buck C.B."/>
        </authorList>
    </citation>
    <scope>NUCLEOTIDE SEQUENCE</scope>
    <source>
        <strain evidence="2">CtrTt13</strain>
    </source>
</reference>
<feature type="coiled-coil region" evidence="1">
    <location>
        <begin position="111"/>
        <end position="145"/>
    </location>
</feature>
<name>A0A8S5NSP0_9CAUD</name>
<keyword evidence="1" id="KW-0175">Coiled coil</keyword>
<evidence type="ECO:0000313" key="2">
    <source>
        <dbReference type="EMBL" id="DAD97750.1"/>
    </source>
</evidence>